<name>A0A6D2IIE1_9BRAS</name>
<comment type="caution">
    <text evidence="2">The sequence shown here is derived from an EMBL/GenBank/DDBJ whole genome shotgun (WGS) entry which is preliminary data.</text>
</comment>
<dbReference type="EMBL" id="CACVBM020001063">
    <property type="protein sequence ID" value="CAA7028096.1"/>
    <property type="molecule type" value="Genomic_DNA"/>
</dbReference>
<protein>
    <submittedName>
        <fullName evidence="2">Uncharacterized protein</fullName>
    </submittedName>
</protein>
<keyword evidence="3" id="KW-1185">Reference proteome</keyword>
<evidence type="ECO:0000256" key="1">
    <source>
        <dbReference type="SAM" id="SignalP"/>
    </source>
</evidence>
<dbReference type="OrthoDB" id="1113966at2759"/>
<accession>A0A6D2IIE1</accession>
<keyword evidence="1" id="KW-0732">Signal</keyword>
<feature type="chain" id="PRO_5025369156" evidence="1">
    <location>
        <begin position="22"/>
        <end position="87"/>
    </location>
</feature>
<reference evidence="2" key="1">
    <citation type="submission" date="2020-01" db="EMBL/GenBank/DDBJ databases">
        <authorList>
            <person name="Mishra B."/>
        </authorList>
    </citation>
    <scope>NUCLEOTIDE SEQUENCE [LARGE SCALE GENOMIC DNA]</scope>
</reference>
<dbReference type="Proteomes" id="UP000467841">
    <property type="component" value="Unassembled WGS sequence"/>
</dbReference>
<gene>
    <name evidence="2" type="ORF">MERR_LOCUS15331</name>
</gene>
<evidence type="ECO:0000313" key="2">
    <source>
        <dbReference type="EMBL" id="CAA7028096.1"/>
    </source>
</evidence>
<evidence type="ECO:0000313" key="3">
    <source>
        <dbReference type="Proteomes" id="UP000467841"/>
    </source>
</evidence>
<organism evidence="2 3">
    <name type="scientific">Microthlaspi erraticum</name>
    <dbReference type="NCBI Taxonomy" id="1685480"/>
    <lineage>
        <taxon>Eukaryota</taxon>
        <taxon>Viridiplantae</taxon>
        <taxon>Streptophyta</taxon>
        <taxon>Embryophyta</taxon>
        <taxon>Tracheophyta</taxon>
        <taxon>Spermatophyta</taxon>
        <taxon>Magnoliopsida</taxon>
        <taxon>eudicotyledons</taxon>
        <taxon>Gunneridae</taxon>
        <taxon>Pentapetalae</taxon>
        <taxon>rosids</taxon>
        <taxon>malvids</taxon>
        <taxon>Brassicales</taxon>
        <taxon>Brassicaceae</taxon>
        <taxon>Coluteocarpeae</taxon>
        <taxon>Microthlaspi</taxon>
    </lineage>
</organism>
<proteinExistence type="predicted"/>
<dbReference type="AlphaFoldDB" id="A0A6D2IIE1"/>
<sequence>MASNHLLTVLLVLVSVFLTSGHSLSTRDAVMKQDDESYLMATGDQGTLMIVVEDQAKARSLQALVTGSKVVAVSKESSSTGKQASLN</sequence>
<feature type="signal peptide" evidence="1">
    <location>
        <begin position="1"/>
        <end position="21"/>
    </location>
</feature>